<evidence type="ECO:0000313" key="2">
    <source>
        <dbReference type="Proteomes" id="UP000252085"/>
    </source>
</evidence>
<comment type="caution">
    <text evidence="1">The sequence shown here is derived from an EMBL/GenBank/DDBJ whole genome shotgun (WGS) entry which is preliminary data.</text>
</comment>
<protein>
    <submittedName>
        <fullName evidence="1">Uncharacterized protein</fullName>
    </submittedName>
</protein>
<reference evidence="1 2" key="1">
    <citation type="submission" date="2016-04" db="EMBL/GenBank/DDBJ databases">
        <authorList>
            <person name="Evans L.H."/>
            <person name="Alamgir A."/>
            <person name="Owens N."/>
            <person name="Weber N.D."/>
            <person name="Virtaneva K."/>
            <person name="Barbian K."/>
            <person name="Babar A."/>
            <person name="Rosenke K."/>
        </authorList>
    </citation>
    <scope>NUCLEOTIDE SEQUENCE [LARGE SCALE GENOMIC DNA]</scope>
    <source>
        <strain evidence="1">NIES-2108</strain>
    </source>
</reference>
<accession>A0A367S0M6</accession>
<evidence type="ECO:0000313" key="1">
    <source>
        <dbReference type="EMBL" id="RCJ41523.1"/>
    </source>
</evidence>
<gene>
    <name evidence="1" type="ORF">A6769_01015</name>
</gene>
<name>A0A367S0M6_NOSPU</name>
<dbReference type="EMBL" id="LXQE01000029">
    <property type="protein sequence ID" value="RCJ41523.1"/>
    <property type="molecule type" value="Genomic_DNA"/>
</dbReference>
<sequence length="80" mass="9171">MFVYTISIFCNRYTHNLGSTWELGSGFATSFYLSISPIKNRLKVKSNFVELLTFINCYTISQNICYTYIGRGVHLSLVLT</sequence>
<organism evidence="1 2">
    <name type="scientific">Nostoc punctiforme NIES-2108</name>
    <dbReference type="NCBI Taxonomy" id="1356359"/>
    <lineage>
        <taxon>Bacteria</taxon>
        <taxon>Bacillati</taxon>
        <taxon>Cyanobacteriota</taxon>
        <taxon>Cyanophyceae</taxon>
        <taxon>Nostocales</taxon>
        <taxon>Nostocaceae</taxon>
        <taxon>Nostoc</taxon>
    </lineage>
</organism>
<dbReference type="AlphaFoldDB" id="A0A367S0M6"/>
<proteinExistence type="predicted"/>
<dbReference type="Proteomes" id="UP000252085">
    <property type="component" value="Unassembled WGS sequence"/>
</dbReference>